<feature type="compositionally biased region" description="Basic and acidic residues" evidence="2">
    <location>
        <begin position="24"/>
        <end position="39"/>
    </location>
</feature>
<dbReference type="OrthoDB" id="10263628at2759"/>
<dbReference type="SMART" id="SM00717">
    <property type="entry name" value="SANT"/>
    <property type="match status" value="1"/>
</dbReference>
<sequence>MPASPSADGNPAWTKTETSALKRVVRDTDPNMEKQERWRTVSQKLATGKTKRECFNKYRELKEIRNKEKGEISKRQAKELADAKANEPGAEGVEVVADKLETVPAPVPAMVPKPEVDLRGKEAKVEKARPPQEEKKPDVEQKPEAEKKQEEEEVKVDKPQVVEPQAEVEVEVEVVKPEAVEKEEVKEEEKPKEEEVKEEEKPAAETPVVEPEPVAQEEEKTEKKAVVKTEEVVVADPPAAVDLPAEEDVDDSFDKDYPPSTDKLTLDTAKALRKLIFRDEKAMFNPAWSKQGFFYTKEEDLQYGLIQLEGGPCGVVAAVQAYVFRHMLFGEANELLSGDAAVISDAKENWKTPGKKEQKQAVCYAVAKMIWGSAVSKVGTGDKFGKVSKNRPAMVCIAPDDKAHLTKSKDFKHDGVTEKTQVVTCFNYEDCYQTVKDNLSTFMKKDGAGVILLCYSCILSREIEQVVKDMDSAEGIVPRMIGNHGYANQEFVNLLMTGAAVSNTFDGQKILGDDTGASDDAMTFGGIAQQGDIGFLTLFEAFGNLECGKNFKVPVCPIWVVCSESHYSCLFSPIAKHTVVDEKVRKMDIYYYDPLGEQDEEIKLTLDRDAEDIPEGGGEETDLTPPIDKVVRTKWGRVGVDWNGAEPIL</sequence>
<keyword evidence="5" id="KW-1185">Reference proteome</keyword>
<dbReference type="AlphaFoldDB" id="A0A9W7DZ94"/>
<dbReference type="CDD" id="cd00167">
    <property type="entry name" value="SANT"/>
    <property type="match status" value="1"/>
</dbReference>
<gene>
    <name evidence="4" type="ORF">TrLO_g7107</name>
</gene>
<dbReference type="Proteomes" id="UP001165122">
    <property type="component" value="Unassembled WGS sequence"/>
</dbReference>
<feature type="compositionally biased region" description="Basic and acidic residues" evidence="2">
    <location>
        <begin position="114"/>
        <end position="160"/>
    </location>
</feature>
<dbReference type="Pfam" id="PF13898">
    <property type="entry name" value="MINDY-3_4_CD"/>
    <property type="match status" value="1"/>
</dbReference>
<comment type="caution">
    <text evidence="4">The sequence shown here is derived from an EMBL/GenBank/DDBJ whole genome shotgun (WGS) entry which is preliminary data.</text>
</comment>
<evidence type="ECO:0000256" key="2">
    <source>
        <dbReference type="SAM" id="MobiDB-lite"/>
    </source>
</evidence>
<dbReference type="GO" id="GO:1990380">
    <property type="term" value="F:K48-linked deubiquitinase activity"/>
    <property type="evidence" value="ECO:0007669"/>
    <property type="project" value="InterPro"/>
</dbReference>
<name>A0A9W7DZ94_9STRA</name>
<dbReference type="InterPro" id="IPR001005">
    <property type="entry name" value="SANT/Myb"/>
</dbReference>
<dbReference type="GO" id="GO:0004843">
    <property type="term" value="F:cysteine-type deubiquitinase activity"/>
    <property type="evidence" value="ECO:0007669"/>
    <property type="project" value="UniProtKB-EC"/>
</dbReference>
<feature type="region of interest" description="Disordered" evidence="2">
    <location>
        <begin position="175"/>
        <end position="223"/>
    </location>
</feature>
<dbReference type="GO" id="GO:0006508">
    <property type="term" value="P:proteolysis"/>
    <property type="evidence" value="ECO:0007669"/>
    <property type="project" value="UniProtKB-KW"/>
</dbReference>
<comment type="similarity">
    <text evidence="1">Belongs to the MINDY deubiquitinase family. FAM188 subfamily.</text>
</comment>
<dbReference type="InterPro" id="IPR025257">
    <property type="entry name" value="MINDY-3/4_CD"/>
</dbReference>
<dbReference type="PROSITE" id="PS50090">
    <property type="entry name" value="MYB_LIKE"/>
    <property type="match status" value="1"/>
</dbReference>
<proteinExistence type="inferred from homology"/>
<accession>A0A9W7DZ94</accession>
<feature type="compositionally biased region" description="Low complexity" evidence="2">
    <location>
        <begin position="204"/>
        <end position="214"/>
    </location>
</feature>
<organism evidence="4 5">
    <name type="scientific">Triparma laevis f. longispina</name>
    <dbReference type="NCBI Taxonomy" id="1714387"/>
    <lineage>
        <taxon>Eukaryota</taxon>
        <taxon>Sar</taxon>
        <taxon>Stramenopiles</taxon>
        <taxon>Ochrophyta</taxon>
        <taxon>Bolidophyceae</taxon>
        <taxon>Parmales</taxon>
        <taxon>Triparmaceae</taxon>
        <taxon>Triparma</taxon>
    </lineage>
</organism>
<feature type="region of interest" description="Disordered" evidence="2">
    <location>
        <begin position="1"/>
        <end position="44"/>
    </location>
</feature>
<dbReference type="SUPFAM" id="SSF46689">
    <property type="entry name" value="Homeodomain-like"/>
    <property type="match status" value="1"/>
</dbReference>
<evidence type="ECO:0000313" key="4">
    <source>
        <dbReference type="EMBL" id="GMH59525.1"/>
    </source>
</evidence>
<evidence type="ECO:0000259" key="3">
    <source>
        <dbReference type="PROSITE" id="PS50090"/>
    </source>
</evidence>
<feature type="region of interest" description="Disordered" evidence="2">
    <location>
        <begin position="106"/>
        <end position="163"/>
    </location>
</feature>
<dbReference type="GO" id="GO:0071108">
    <property type="term" value="P:protein K48-linked deubiquitination"/>
    <property type="evidence" value="ECO:0007669"/>
    <property type="project" value="InterPro"/>
</dbReference>
<dbReference type="PANTHER" id="PTHR12473:SF8">
    <property type="entry name" value="UBIQUITIN CARBOXYL-TERMINAL HYDROLASE MINDY-4-RELATED"/>
    <property type="match status" value="1"/>
</dbReference>
<protein>
    <recommendedName>
        <fullName evidence="3">Myb-like domain-containing protein</fullName>
    </recommendedName>
</protein>
<feature type="compositionally biased region" description="Basic and acidic residues" evidence="2">
    <location>
        <begin position="175"/>
        <end position="203"/>
    </location>
</feature>
<dbReference type="Gene3D" id="1.10.10.60">
    <property type="entry name" value="Homeodomain-like"/>
    <property type="match status" value="1"/>
</dbReference>
<dbReference type="SMART" id="SM01174">
    <property type="entry name" value="DUF4205"/>
    <property type="match status" value="1"/>
</dbReference>
<evidence type="ECO:0000256" key="1">
    <source>
        <dbReference type="ARBA" id="ARBA00011074"/>
    </source>
</evidence>
<feature type="domain" description="Myb-like" evidence="3">
    <location>
        <begin position="13"/>
        <end position="62"/>
    </location>
</feature>
<dbReference type="InterPro" id="IPR039785">
    <property type="entry name" value="MINY3/4"/>
</dbReference>
<evidence type="ECO:0000313" key="5">
    <source>
        <dbReference type="Proteomes" id="UP001165122"/>
    </source>
</evidence>
<feature type="compositionally biased region" description="Basic and acidic residues" evidence="2">
    <location>
        <begin position="66"/>
        <end position="85"/>
    </location>
</feature>
<reference evidence="5" key="1">
    <citation type="journal article" date="2023" name="Commun. Biol.">
        <title>Genome analysis of Parmales, the sister group of diatoms, reveals the evolutionary specialization of diatoms from phago-mixotrophs to photoautotrophs.</title>
        <authorList>
            <person name="Ban H."/>
            <person name="Sato S."/>
            <person name="Yoshikawa S."/>
            <person name="Yamada K."/>
            <person name="Nakamura Y."/>
            <person name="Ichinomiya M."/>
            <person name="Sato N."/>
            <person name="Blanc-Mathieu R."/>
            <person name="Endo H."/>
            <person name="Kuwata A."/>
            <person name="Ogata H."/>
        </authorList>
    </citation>
    <scope>NUCLEOTIDE SEQUENCE [LARGE SCALE GENOMIC DNA]</scope>
    <source>
        <strain evidence="5">NIES 3700</strain>
    </source>
</reference>
<feature type="region of interest" description="Disordered" evidence="2">
    <location>
        <begin position="66"/>
        <end position="90"/>
    </location>
</feature>
<dbReference type="PANTHER" id="PTHR12473">
    <property type="entry name" value="UBIQUITIN CARBOXYL-TERMINAL HYDROLASE MINDY-4-RELATED"/>
    <property type="match status" value="1"/>
</dbReference>
<dbReference type="InterPro" id="IPR009057">
    <property type="entry name" value="Homeodomain-like_sf"/>
</dbReference>
<dbReference type="EMBL" id="BRXW01000490">
    <property type="protein sequence ID" value="GMH59525.1"/>
    <property type="molecule type" value="Genomic_DNA"/>
</dbReference>